<proteinExistence type="inferred from homology"/>
<evidence type="ECO:0000313" key="3">
    <source>
        <dbReference type="EMBL" id="SFO53450.1"/>
    </source>
</evidence>
<dbReference type="PROSITE" id="PS00061">
    <property type="entry name" value="ADH_SHORT"/>
    <property type="match status" value="1"/>
</dbReference>
<gene>
    <name evidence="3" type="ORF">SAMN04489713_10717</name>
</gene>
<dbReference type="RefSeq" id="WP_075021865.1">
    <property type="nucleotide sequence ID" value="NZ_FOVH01000007.1"/>
</dbReference>
<organism evidence="3 4">
    <name type="scientific">Actinomadura madurae</name>
    <dbReference type="NCBI Taxonomy" id="1993"/>
    <lineage>
        <taxon>Bacteria</taxon>
        <taxon>Bacillati</taxon>
        <taxon>Actinomycetota</taxon>
        <taxon>Actinomycetes</taxon>
        <taxon>Streptosporangiales</taxon>
        <taxon>Thermomonosporaceae</taxon>
        <taxon>Actinomadura</taxon>
    </lineage>
</organism>
<dbReference type="Gene3D" id="3.40.50.720">
    <property type="entry name" value="NAD(P)-binding Rossmann-like Domain"/>
    <property type="match status" value="1"/>
</dbReference>
<dbReference type="STRING" id="1993.SAMN04489713_10717"/>
<dbReference type="PANTHER" id="PTHR42760:SF133">
    <property type="entry name" value="3-OXOACYL-[ACYL-CARRIER-PROTEIN] REDUCTASE"/>
    <property type="match status" value="1"/>
</dbReference>
<dbReference type="GO" id="GO:0048038">
    <property type="term" value="F:quinone binding"/>
    <property type="evidence" value="ECO:0007669"/>
    <property type="project" value="TreeGrafter"/>
</dbReference>
<dbReference type="GO" id="GO:0006633">
    <property type="term" value="P:fatty acid biosynthetic process"/>
    <property type="evidence" value="ECO:0007669"/>
    <property type="project" value="TreeGrafter"/>
</dbReference>
<dbReference type="eggNOG" id="COG1028">
    <property type="taxonomic scope" value="Bacteria"/>
</dbReference>
<protein>
    <submittedName>
        <fullName evidence="3">NAD(P)-dependent dehydrogenase, short-chain alcohol dehydrogenase family</fullName>
    </submittedName>
</protein>
<evidence type="ECO:0000313" key="4">
    <source>
        <dbReference type="Proteomes" id="UP000183413"/>
    </source>
</evidence>
<reference evidence="3 4" key="1">
    <citation type="submission" date="2016-10" db="EMBL/GenBank/DDBJ databases">
        <authorList>
            <person name="de Groot N.N."/>
        </authorList>
    </citation>
    <scope>NUCLEOTIDE SEQUENCE [LARGE SCALE GENOMIC DNA]</scope>
    <source>
        <strain evidence="3 4">DSM 43067</strain>
    </source>
</reference>
<dbReference type="Pfam" id="PF13561">
    <property type="entry name" value="adh_short_C2"/>
    <property type="match status" value="1"/>
</dbReference>
<evidence type="ECO:0000256" key="1">
    <source>
        <dbReference type="ARBA" id="ARBA00006484"/>
    </source>
</evidence>
<dbReference type="PRINTS" id="PR00081">
    <property type="entry name" value="GDHRDH"/>
</dbReference>
<dbReference type="GO" id="GO:0016616">
    <property type="term" value="F:oxidoreductase activity, acting on the CH-OH group of donors, NAD or NADP as acceptor"/>
    <property type="evidence" value="ECO:0007669"/>
    <property type="project" value="TreeGrafter"/>
</dbReference>
<comment type="similarity">
    <text evidence="1">Belongs to the short-chain dehydrogenases/reductases (SDR) family.</text>
</comment>
<dbReference type="Proteomes" id="UP000183413">
    <property type="component" value="Unassembled WGS sequence"/>
</dbReference>
<dbReference type="FunFam" id="3.40.50.720:FF:000084">
    <property type="entry name" value="Short-chain dehydrogenase reductase"/>
    <property type="match status" value="1"/>
</dbReference>
<accession>A0A1I5HZQ9</accession>
<dbReference type="PANTHER" id="PTHR42760">
    <property type="entry name" value="SHORT-CHAIN DEHYDROGENASES/REDUCTASES FAMILY MEMBER"/>
    <property type="match status" value="1"/>
</dbReference>
<dbReference type="EMBL" id="FOVH01000007">
    <property type="protein sequence ID" value="SFO53450.1"/>
    <property type="molecule type" value="Genomic_DNA"/>
</dbReference>
<evidence type="ECO:0000256" key="2">
    <source>
        <dbReference type="ARBA" id="ARBA00023002"/>
    </source>
</evidence>
<dbReference type="SUPFAM" id="SSF51735">
    <property type="entry name" value="NAD(P)-binding Rossmann-fold domains"/>
    <property type="match status" value="1"/>
</dbReference>
<sequence>MSFDPDIVPDYASLLRLDGRTVVVLGAGAGMGRQSAHALAQLGGRVACVDRDEELARQVASEIGGMPIAADVTDRGEMERVFERAGTLGSVTGLVDVVGIATIKPVREFSDADWERQFDLTVRHAFLAVQVGGRAIAEAGGGSMVFVGSTSGHTHAHGQAVYGAAKAALHRLVSSAAHEYGPQRVRANVLAPGFTRTPRLNRLLTESQWEEVGAGIPRGRAGTPAEIAAAVLFLISDLSSYVNGQVVTADGGMTGAIRVPF</sequence>
<keyword evidence="2" id="KW-0560">Oxidoreductase</keyword>
<name>A0A1I5HZQ9_9ACTN</name>
<dbReference type="CDD" id="cd05233">
    <property type="entry name" value="SDR_c"/>
    <property type="match status" value="1"/>
</dbReference>
<dbReference type="AlphaFoldDB" id="A0A1I5HZQ9"/>
<keyword evidence="4" id="KW-1185">Reference proteome</keyword>
<dbReference type="InterPro" id="IPR020904">
    <property type="entry name" value="Sc_DH/Rdtase_CS"/>
</dbReference>
<dbReference type="InParanoid" id="A0A1I5HZQ9"/>
<dbReference type="InterPro" id="IPR002347">
    <property type="entry name" value="SDR_fam"/>
</dbReference>
<dbReference type="InterPro" id="IPR036291">
    <property type="entry name" value="NAD(P)-bd_dom_sf"/>
</dbReference>